<reference evidence="3 4" key="1">
    <citation type="journal article" date="2012" name="PLoS Pathog.">
        <title>Comparative pathogenomics reveals horizontally acquired novel virulence genes in fungi infecting cereal hosts.</title>
        <authorList>
            <person name="Gardiner D.M."/>
            <person name="McDonald M.C."/>
            <person name="Covarelli L."/>
            <person name="Solomon P.S."/>
            <person name="Rusu A.G."/>
            <person name="Marshall M."/>
            <person name="Kazan K."/>
            <person name="Chakraborty S."/>
            <person name="McDonald B.A."/>
            <person name="Manners J.M."/>
        </authorList>
    </citation>
    <scope>NUCLEOTIDE SEQUENCE [LARGE SCALE GENOMIC DNA]</scope>
    <source>
        <strain evidence="3 4">CS3096</strain>
    </source>
</reference>
<dbReference type="GeneID" id="20360254"/>
<gene>
    <name evidence="3" type="ORF">FPSE_01634</name>
</gene>
<dbReference type="AlphaFoldDB" id="K3VV34"/>
<feature type="region of interest" description="Disordered" evidence="2">
    <location>
        <begin position="1"/>
        <end position="29"/>
    </location>
</feature>
<keyword evidence="1" id="KW-0175">Coiled coil</keyword>
<organism evidence="3 4">
    <name type="scientific">Fusarium pseudograminearum (strain CS3096)</name>
    <name type="common">Wheat and barley crown-rot fungus</name>
    <dbReference type="NCBI Taxonomy" id="1028729"/>
    <lineage>
        <taxon>Eukaryota</taxon>
        <taxon>Fungi</taxon>
        <taxon>Dikarya</taxon>
        <taxon>Ascomycota</taxon>
        <taxon>Pezizomycotina</taxon>
        <taxon>Sordariomycetes</taxon>
        <taxon>Hypocreomycetidae</taxon>
        <taxon>Hypocreales</taxon>
        <taxon>Nectriaceae</taxon>
        <taxon>Fusarium</taxon>
    </lineage>
</organism>
<dbReference type="SUPFAM" id="SSF57997">
    <property type="entry name" value="Tropomyosin"/>
    <property type="match status" value="1"/>
</dbReference>
<sequence>MPGFRFDSPDRSFWPPPCQATAPNTPTPSREQFARLAAMPSQSPFPDQVMNQDETDISNPPTYPPTYPPLDLGNLEQLVNLDVMQQIKSQDEALTEARRNAENQANIQAGRIKALEALNKDLNSRIETAEMEIDAKNTSVMRAKSEARKHSDKTEELQAKLSDSEMRKQFLRGRLIQSEKEMKARDARAEELVSMNREMTLDIERKQQDWAILESSLRQQLEDARKATLVKHQKLVQDAEKKFQASQEARADCADALFQARGEIDKLRMDLSTAREEARNELEAAEEDIESVTTQLLMCEDELKKVKREIKSVMQTDSAHDLETMQCWEKVFGPGSPGEFWDPKV</sequence>
<feature type="region of interest" description="Disordered" evidence="2">
    <location>
        <begin position="42"/>
        <end position="69"/>
    </location>
</feature>
<accession>K3VV34</accession>
<comment type="caution">
    <text evidence="3">The sequence shown here is derived from an EMBL/GenBank/DDBJ whole genome shotgun (WGS) entry which is preliminary data.</text>
</comment>
<keyword evidence="4" id="KW-1185">Reference proteome</keyword>
<dbReference type="HOGENOM" id="CLU_858011_0_0_1"/>
<feature type="coiled-coil region" evidence="1">
    <location>
        <begin position="84"/>
        <end position="160"/>
    </location>
</feature>
<feature type="coiled-coil region" evidence="1">
    <location>
        <begin position="229"/>
        <end position="316"/>
    </location>
</feature>
<evidence type="ECO:0000256" key="2">
    <source>
        <dbReference type="SAM" id="MobiDB-lite"/>
    </source>
</evidence>
<dbReference type="KEGG" id="fpu:FPSE_01634"/>
<feature type="compositionally biased region" description="Polar residues" evidence="2">
    <location>
        <begin position="42"/>
        <end position="52"/>
    </location>
</feature>
<evidence type="ECO:0000256" key="1">
    <source>
        <dbReference type="SAM" id="Coils"/>
    </source>
</evidence>
<dbReference type="EMBL" id="AFNW01000051">
    <property type="protein sequence ID" value="EKJ78173.1"/>
    <property type="molecule type" value="Genomic_DNA"/>
</dbReference>
<evidence type="ECO:0000313" key="4">
    <source>
        <dbReference type="Proteomes" id="UP000007978"/>
    </source>
</evidence>
<dbReference type="Proteomes" id="UP000007978">
    <property type="component" value="Chromosome 4"/>
</dbReference>
<proteinExistence type="predicted"/>
<protein>
    <submittedName>
        <fullName evidence="3">Uncharacterized protein</fullName>
    </submittedName>
</protein>
<dbReference type="OrthoDB" id="5093377at2759"/>
<name>K3VV34_FUSPC</name>
<evidence type="ECO:0000313" key="3">
    <source>
        <dbReference type="EMBL" id="EKJ78173.1"/>
    </source>
</evidence>
<dbReference type="RefSeq" id="XP_009253029.1">
    <property type="nucleotide sequence ID" value="XM_009254754.1"/>
</dbReference>